<dbReference type="Pfam" id="PF08531">
    <property type="entry name" value="Bac_rhamnosid_N"/>
    <property type="match status" value="1"/>
</dbReference>
<dbReference type="InterPro" id="IPR035398">
    <property type="entry name" value="Bac_rhamnosid_C"/>
</dbReference>
<dbReference type="EC" id="3.2.1.40" evidence="2"/>
<dbReference type="Pfam" id="PF05592">
    <property type="entry name" value="Bac_rhamnosid"/>
    <property type="match status" value="1"/>
</dbReference>
<evidence type="ECO:0000259" key="8">
    <source>
        <dbReference type="Pfam" id="PF17390"/>
    </source>
</evidence>
<dbReference type="InterPro" id="IPR016007">
    <property type="entry name" value="Alpha_rhamnosid"/>
</dbReference>
<reference evidence="10" key="1">
    <citation type="submission" date="2016-10" db="EMBL/GenBank/DDBJ databases">
        <authorList>
            <person name="Varghese N."/>
            <person name="Submissions S."/>
        </authorList>
    </citation>
    <scope>NUCLEOTIDE SEQUENCE [LARGE SCALE GENOMIC DNA]</scope>
    <source>
        <strain evidence="10">DSM 44232</strain>
    </source>
</reference>
<gene>
    <name evidence="9" type="ORF">SAMN04488564_112103</name>
</gene>
<dbReference type="Pfam" id="PF17389">
    <property type="entry name" value="Bac_rhamnosid6H"/>
    <property type="match status" value="1"/>
</dbReference>
<proteinExistence type="predicted"/>
<feature type="domain" description="Alpha-L-rhamnosidase C-terminal" evidence="8">
    <location>
        <begin position="1131"/>
        <end position="1200"/>
    </location>
</feature>
<dbReference type="Gene3D" id="2.60.420.10">
    <property type="entry name" value="Maltose phosphorylase, domain 3"/>
    <property type="match status" value="1"/>
</dbReference>
<evidence type="ECO:0000259" key="5">
    <source>
        <dbReference type="Pfam" id="PF05592"/>
    </source>
</evidence>
<feature type="domain" description="Alpha-L-rhamnosidase concanavalin-like" evidence="5">
    <location>
        <begin position="689"/>
        <end position="787"/>
    </location>
</feature>
<dbReference type="Proteomes" id="UP000198583">
    <property type="component" value="Unassembled WGS sequence"/>
</dbReference>
<dbReference type="InterPro" id="IPR012341">
    <property type="entry name" value="6hp_glycosidase-like_sf"/>
</dbReference>
<dbReference type="OrthoDB" id="9761045at2"/>
<comment type="catalytic activity">
    <reaction evidence="1">
        <text>Hydrolysis of terminal non-reducing alpha-L-rhamnose residues in alpha-L-rhamnosides.</text>
        <dbReference type="EC" id="3.2.1.40"/>
    </reaction>
</comment>
<dbReference type="Pfam" id="PF25788">
    <property type="entry name" value="Ig_Rha78A_N"/>
    <property type="match status" value="1"/>
</dbReference>
<dbReference type="Pfam" id="PF17390">
    <property type="entry name" value="Bac_rhamnosid_C"/>
    <property type="match status" value="1"/>
</dbReference>
<feature type="domain" description="Bacterial alpha-L-rhamnosidase N-terminal" evidence="6">
    <location>
        <begin position="510"/>
        <end position="677"/>
    </location>
</feature>
<dbReference type="Gene3D" id="2.60.40.10">
    <property type="entry name" value="Immunoglobulins"/>
    <property type="match status" value="1"/>
</dbReference>
<keyword evidence="3" id="KW-0378">Hydrolase</keyword>
<dbReference type="InterPro" id="IPR013783">
    <property type="entry name" value="Ig-like_fold"/>
</dbReference>
<evidence type="ECO:0000256" key="3">
    <source>
        <dbReference type="ARBA" id="ARBA00022801"/>
    </source>
</evidence>
<evidence type="ECO:0000313" key="10">
    <source>
        <dbReference type="Proteomes" id="UP000198583"/>
    </source>
</evidence>
<dbReference type="InterPro" id="IPR013737">
    <property type="entry name" value="Bac_rhamnosid_N"/>
</dbReference>
<dbReference type="GO" id="GO:0005975">
    <property type="term" value="P:carbohydrate metabolic process"/>
    <property type="evidence" value="ECO:0007669"/>
    <property type="project" value="InterPro"/>
</dbReference>
<dbReference type="SUPFAM" id="SSF49785">
    <property type="entry name" value="Galactose-binding domain-like"/>
    <property type="match status" value="2"/>
</dbReference>
<dbReference type="PANTHER" id="PTHR33307">
    <property type="entry name" value="ALPHA-RHAMNOSIDASE (EUROFUNG)"/>
    <property type="match status" value="1"/>
</dbReference>
<dbReference type="EMBL" id="FOYL01000012">
    <property type="protein sequence ID" value="SFR27992.1"/>
    <property type="molecule type" value="Genomic_DNA"/>
</dbReference>
<accession>A0A1I6FDN2</accession>
<dbReference type="GO" id="GO:0030596">
    <property type="term" value="F:alpha-L-rhamnosidase activity"/>
    <property type="evidence" value="ECO:0007669"/>
    <property type="project" value="UniProtKB-EC"/>
</dbReference>
<evidence type="ECO:0000256" key="4">
    <source>
        <dbReference type="SAM" id="SignalP"/>
    </source>
</evidence>
<evidence type="ECO:0000256" key="1">
    <source>
        <dbReference type="ARBA" id="ARBA00001445"/>
    </source>
</evidence>
<sequence length="1228" mass="130229">MRSRSLPHAPSRLLCVILSALLAMSAIIAVPAAAAPADLAGAHWIWYPEGNPAVSAPAEHRYFRRTFTQPAGQVGDARLIVTGDDTVDVWLNGEPLAASARYTSSWQRAVTVDLRSALVTGTNTLAVAVRNTTAGPAGLVARARIVTGGTAVDLVTDGAWKAGRGAGEGWEKPAFADGAWPQAADLGSYGIEPWGSGVTATDPNATSPLSVASMTTERRIAPLGVDAKRPRLGWALASTASAQRQGSYQVIVASTKALAEAGTGDLWDSGRVHDEQSVDVIYGGAALTSMTAYHWRVRVWDTQGRAGGWSAVSSFETGLYNAASEWRGAFVGGPVGQGLDGATWIWYPEGSPTAGLPPMTRYFRKNFTLASVPAAATLAVTADDTATVWVNGVKIYSSPQVEHSWRRAGVIDLTGRLRAGANTIAVSSANTSDSPAGLVAKLTADALVVQSDGSWKASTQSPTGWEQPGFDDGAWVQARALVGIGGAPWGNEVVVPQPAPLLRKGFAVNKPVRSARLLTTALGIHETQLNGAKVGEDVLAPAWTDYNKRVQYKVHDVTSHIRQGTNALGAWLGNGWYSGSLGIGGNRFYGTQPWYSAQLVLTYVDGTTETVATDGSWKYRASPIIADDLYHGEHQDARLAVPGWDGAGFDDSGWRSAQVRQGALPNLVAQVDAGTKVQRDLRPVALTQPKPGVWVFDLGQNFSGWNRLRVQGPAGTTVTLRHAEVLNPDGTLYTTNLRAAQVTDQFVLAGTGQAETFEPRFTVHGYRYVELTGLPSAPTLDTITGRAAWTNGEEIGGFDTSDPMLDKLQNAIVWGQRSNMLYVPTDCPQRDERLGWTGDIASFVPTATHNMDVSAFLDKFTDDMVDAQRSDGAFTDVAPNVGGMGGGTAAWGDAGVIVPFTLWQRYGDLRVVQDNFAAMTKWVDYLRSTAEADLIRDRGGFGDWLNVNDDTPRNVISTAYFAWSARLVSKMAQAIGKSAEAATYGSLADQVSAAFTQRLVAADGTVSGNTQTGYALALAFGLVPANRVQSLVDKLVARIRAAGNHLTVGFVGVSHLLPVLADHGRADVAYQVLTQPDYPGWGYMMNKGGTTVWERWDSIRPDGSFQDPGMNSFNHYAMGSVGDFLYRTVGGLSSASPGYRSLLIAPKPGGGLTSARSSHRTPYGEAVSEWNTTGGRFTLHVVVPTGTSAVVRVPATTAVTAPAGAVPLGTGSGVASFHVPAGDYTFTV</sequence>
<evidence type="ECO:0000259" key="6">
    <source>
        <dbReference type="Pfam" id="PF08531"/>
    </source>
</evidence>
<dbReference type="InterPro" id="IPR035396">
    <property type="entry name" value="Bac_rhamnosid6H"/>
</dbReference>
<protein>
    <recommendedName>
        <fullName evidence="2">alpha-L-rhamnosidase</fullName>
        <ecNumber evidence="2">3.2.1.40</ecNumber>
    </recommendedName>
</protein>
<dbReference type="Gene3D" id="1.50.10.10">
    <property type="match status" value="1"/>
</dbReference>
<dbReference type="PANTHER" id="PTHR33307:SF6">
    <property type="entry name" value="ALPHA-RHAMNOSIDASE (EUROFUNG)-RELATED"/>
    <property type="match status" value="1"/>
</dbReference>
<evidence type="ECO:0000259" key="7">
    <source>
        <dbReference type="Pfam" id="PF17389"/>
    </source>
</evidence>
<dbReference type="AlphaFoldDB" id="A0A1I6FDN2"/>
<dbReference type="SUPFAM" id="SSF48208">
    <property type="entry name" value="Six-hairpin glycosidases"/>
    <property type="match status" value="1"/>
</dbReference>
<name>A0A1I6FDN2_9PSEU</name>
<feature type="chain" id="PRO_5011567480" description="alpha-L-rhamnosidase" evidence="4">
    <location>
        <begin position="35"/>
        <end position="1228"/>
    </location>
</feature>
<evidence type="ECO:0000313" key="9">
    <source>
        <dbReference type="EMBL" id="SFR27992.1"/>
    </source>
</evidence>
<feature type="domain" description="Alpha-L-rhamnosidase six-hairpin glycosidase" evidence="7">
    <location>
        <begin position="794"/>
        <end position="1129"/>
    </location>
</feature>
<keyword evidence="10" id="KW-1185">Reference proteome</keyword>
<dbReference type="STRING" id="84724.SAMN04488564_112103"/>
<keyword evidence="4" id="KW-0732">Signal</keyword>
<dbReference type="Gene3D" id="2.60.120.260">
    <property type="entry name" value="Galactose-binding domain-like"/>
    <property type="match status" value="4"/>
</dbReference>
<dbReference type="InterPro" id="IPR008928">
    <property type="entry name" value="6-hairpin_glycosidase_sf"/>
</dbReference>
<feature type="signal peptide" evidence="4">
    <location>
        <begin position="1"/>
        <end position="34"/>
    </location>
</feature>
<organism evidence="9 10">
    <name type="scientific">Lentzea waywayandensis</name>
    <dbReference type="NCBI Taxonomy" id="84724"/>
    <lineage>
        <taxon>Bacteria</taxon>
        <taxon>Bacillati</taxon>
        <taxon>Actinomycetota</taxon>
        <taxon>Actinomycetes</taxon>
        <taxon>Pseudonocardiales</taxon>
        <taxon>Pseudonocardiaceae</taxon>
        <taxon>Lentzea</taxon>
    </lineage>
</organism>
<dbReference type="InterPro" id="IPR008979">
    <property type="entry name" value="Galactose-bd-like_sf"/>
</dbReference>
<evidence type="ECO:0000256" key="2">
    <source>
        <dbReference type="ARBA" id="ARBA00012652"/>
    </source>
</evidence>
<dbReference type="InterPro" id="IPR008902">
    <property type="entry name" value="Rhamnosid_concanavalin"/>
</dbReference>